<feature type="transmembrane region" description="Helical" evidence="1">
    <location>
        <begin position="103"/>
        <end position="130"/>
    </location>
</feature>
<feature type="transmembrane region" description="Helical" evidence="1">
    <location>
        <begin position="65"/>
        <end position="82"/>
    </location>
</feature>
<accession>A0A139PFK9</accession>
<reference evidence="2 3" key="1">
    <citation type="submission" date="2016-01" db="EMBL/GenBank/DDBJ databases">
        <title>Highly variable Streptococcus oralis are common among viridans streptococci isolated from primates.</title>
        <authorList>
            <person name="Denapaite D."/>
            <person name="Rieger M."/>
            <person name="Koendgen S."/>
            <person name="Brueckner R."/>
            <person name="Ochigava I."/>
            <person name="Kappeler P."/>
            <person name="Maetz-Rensing K."/>
            <person name="Leendertz F."/>
            <person name="Hakenbeck R."/>
        </authorList>
    </citation>
    <scope>NUCLEOTIDE SEQUENCE [LARGE SCALE GENOMIC DNA]</scope>
    <source>
        <strain evidence="2 3">DD16</strain>
    </source>
</reference>
<evidence type="ECO:0000313" key="2">
    <source>
        <dbReference type="EMBL" id="KXT87978.1"/>
    </source>
</evidence>
<evidence type="ECO:0000313" key="3">
    <source>
        <dbReference type="Proteomes" id="UP000072653"/>
    </source>
</evidence>
<keyword evidence="1" id="KW-0472">Membrane</keyword>
<gene>
    <name evidence="2" type="ORF">SORDD16_00407</name>
</gene>
<keyword evidence="2" id="KW-0762">Sugar transport</keyword>
<dbReference type="EMBL" id="LQOB01000026">
    <property type="protein sequence ID" value="KXT87978.1"/>
    <property type="molecule type" value="Genomic_DNA"/>
</dbReference>
<feature type="transmembrane region" description="Helical" evidence="1">
    <location>
        <begin position="150"/>
        <end position="170"/>
    </location>
</feature>
<name>A0A139PFK9_STROR</name>
<feature type="transmembrane region" description="Helical" evidence="1">
    <location>
        <begin position="177"/>
        <end position="196"/>
    </location>
</feature>
<keyword evidence="2" id="KW-0813">Transport</keyword>
<dbReference type="AlphaFoldDB" id="A0A139PFK9"/>
<organism evidence="2 3">
    <name type="scientific">Streptococcus oralis</name>
    <dbReference type="NCBI Taxonomy" id="1303"/>
    <lineage>
        <taxon>Bacteria</taxon>
        <taxon>Bacillati</taxon>
        <taxon>Bacillota</taxon>
        <taxon>Bacilli</taxon>
        <taxon>Lactobacillales</taxon>
        <taxon>Streptococcaceae</taxon>
        <taxon>Streptococcus</taxon>
    </lineage>
</organism>
<dbReference type="OrthoDB" id="2136506at2"/>
<feature type="transmembrane region" description="Helical" evidence="1">
    <location>
        <begin position="216"/>
        <end position="235"/>
    </location>
</feature>
<dbReference type="Proteomes" id="UP000072653">
    <property type="component" value="Unassembled WGS sequence"/>
</dbReference>
<evidence type="ECO:0000256" key="1">
    <source>
        <dbReference type="SAM" id="Phobius"/>
    </source>
</evidence>
<keyword evidence="1" id="KW-1133">Transmembrane helix</keyword>
<comment type="caution">
    <text evidence="2">The sequence shown here is derived from an EMBL/GenBank/DDBJ whole genome shotgun (WGS) entry which is preliminary data.</text>
</comment>
<sequence>MMKKMMIPIFKSIWSKREILFLLAFSFLPFVIPFLTSSPDMEAFYATNASGSFSSFLSIVLQSQFKLVLPSLVLSYLVYEVFREEFRSGILFLYKDLSRSAIFNIKLLSVILIYVLYTMLSVLTSFLSYCLFFNQTITWLSDSLLLQRELLDLLSTISLNVLTILAATWLSLRHNRALTVLVNSCLVLLSAIAPRLEYLSYLFPNGYVTKISDIGFGWTSFLALMVSILYGLFFYRGSRKNFSRMEF</sequence>
<dbReference type="PATRIC" id="fig|1303.79.peg.444"/>
<proteinExistence type="predicted"/>
<keyword evidence="1" id="KW-0812">Transmembrane</keyword>
<dbReference type="RefSeq" id="WP_061452168.1">
    <property type="nucleotide sequence ID" value="NZ_KQ969550.1"/>
</dbReference>
<protein>
    <submittedName>
        <fullName evidence="2">ABC-type sugar transport system, permease component</fullName>
    </submittedName>
</protein>